<evidence type="ECO:0000313" key="1">
    <source>
        <dbReference type="EMBL" id="VVC27366.1"/>
    </source>
</evidence>
<dbReference type="InterPro" id="IPR016024">
    <property type="entry name" value="ARM-type_fold"/>
</dbReference>
<gene>
    <name evidence="1" type="ORF">CINCED_3A002061</name>
</gene>
<dbReference type="SUPFAM" id="SSF48371">
    <property type="entry name" value="ARM repeat"/>
    <property type="match status" value="1"/>
</dbReference>
<dbReference type="InterPro" id="IPR046807">
    <property type="entry name" value="Tra1_central"/>
</dbReference>
<dbReference type="EMBL" id="CABPRJ010000096">
    <property type="protein sequence ID" value="VVC27366.1"/>
    <property type="molecule type" value="Genomic_DNA"/>
</dbReference>
<sequence length="401" mass="46897">MESTHKVGYSKISVTGPVDLQMLLNPSVNIKVKLQLLQKIYDVLGDCCKTQQYFDTMVFVFVKLLTIVDPSFTPEQDQFKMRLLIIEIIHKVCNDTHNKDKLKCHIQNLMRICLKIIESDNERSVVLCIFIYRDLLTVFQPKFDGFFKMEILNFFKLILDIYRNSSTPDKIFPKHKSNDLKVLIKTVRHNTVIRTNNADSFNLIPMGRISLKVIKEFSGILKLYYVLYHDVRAFIKDILDFVPVLMNFFNLDIPYKPDYRDLVLDLKHAQAKLLSFFSIILKDHKNTVYVHCSPLPGRLISLLSCNMSSDDSSLRLELLSGLEYVILSDYKCEFLPHMDKFIDETLITGKNWSLKQTLRPRAYIYIDHLTTNLRGRLSMNFLMRVIHLYFSNILDCTLQPE</sequence>
<accession>A0A5E4MDM0</accession>
<dbReference type="Pfam" id="PF20175">
    <property type="entry name" value="Tra1_central"/>
    <property type="match status" value="1"/>
</dbReference>
<dbReference type="AlphaFoldDB" id="A0A5E4MDM0"/>
<protein>
    <submittedName>
        <fullName evidence="1">Armadillo-type fold,Armadillo-like helical</fullName>
    </submittedName>
</protein>
<evidence type="ECO:0000313" key="2">
    <source>
        <dbReference type="Proteomes" id="UP000325440"/>
    </source>
</evidence>
<organism evidence="1 2">
    <name type="scientific">Cinara cedri</name>
    <dbReference type="NCBI Taxonomy" id="506608"/>
    <lineage>
        <taxon>Eukaryota</taxon>
        <taxon>Metazoa</taxon>
        <taxon>Ecdysozoa</taxon>
        <taxon>Arthropoda</taxon>
        <taxon>Hexapoda</taxon>
        <taxon>Insecta</taxon>
        <taxon>Pterygota</taxon>
        <taxon>Neoptera</taxon>
        <taxon>Paraneoptera</taxon>
        <taxon>Hemiptera</taxon>
        <taxon>Sternorrhyncha</taxon>
        <taxon>Aphidomorpha</taxon>
        <taxon>Aphidoidea</taxon>
        <taxon>Aphididae</taxon>
        <taxon>Lachninae</taxon>
        <taxon>Cinara</taxon>
    </lineage>
</organism>
<keyword evidence="2" id="KW-1185">Reference proteome</keyword>
<name>A0A5E4MDM0_9HEMI</name>
<reference evidence="1 2" key="1">
    <citation type="submission" date="2019-08" db="EMBL/GenBank/DDBJ databases">
        <authorList>
            <person name="Alioto T."/>
            <person name="Alioto T."/>
            <person name="Gomez Garrido J."/>
        </authorList>
    </citation>
    <scope>NUCLEOTIDE SEQUENCE [LARGE SCALE GENOMIC DNA]</scope>
</reference>
<dbReference type="Proteomes" id="UP000325440">
    <property type="component" value="Unassembled WGS sequence"/>
</dbReference>
<dbReference type="OrthoDB" id="5570127at2759"/>
<proteinExistence type="predicted"/>